<evidence type="ECO:0000313" key="5">
    <source>
        <dbReference type="Proteomes" id="UP000028501"/>
    </source>
</evidence>
<evidence type="ECO:0000259" key="3">
    <source>
        <dbReference type="PROSITE" id="PS51710"/>
    </source>
</evidence>
<protein>
    <submittedName>
        <fullName evidence="4">Small GTP-binding protein domain protein</fullName>
    </submittedName>
</protein>
<dbReference type="PROSITE" id="PS51710">
    <property type="entry name" value="G_OBG"/>
    <property type="match status" value="1"/>
</dbReference>
<dbReference type="SUPFAM" id="SSF52540">
    <property type="entry name" value="P-loop containing nucleoside triphosphate hydrolases"/>
    <property type="match status" value="1"/>
</dbReference>
<proteinExistence type="predicted"/>
<dbReference type="InterPro" id="IPR006073">
    <property type="entry name" value="GTP-bd"/>
</dbReference>
<feature type="domain" description="OBG-type G" evidence="3">
    <location>
        <begin position="154"/>
        <end position="328"/>
    </location>
</feature>
<dbReference type="Gene3D" id="1.20.120.1190">
    <property type="match status" value="1"/>
</dbReference>
<name>A0A075WB69_ARCFL</name>
<keyword evidence="1" id="KW-0547">Nucleotide-binding</keyword>
<dbReference type="GO" id="GO:0005525">
    <property type="term" value="F:GTP binding"/>
    <property type="evidence" value="ECO:0007669"/>
    <property type="project" value="UniProtKB-KW"/>
</dbReference>
<dbReference type="InterPro" id="IPR041623">
    <property type="entry name" value="NOG1_N"/>
</dbReference>
<keyword evidence="2" id="KW-0342">GTP-binding</keyword>
<dbReference type="NCBIfam" id="TIGR00231">
    <property type="entry name" value="small_GTP"/>
    <property type="match status" value="1"/>
</dbReference>
<evidence type="ECO:0000256" key="2">
    <source>
        <dbReference type="ARBA" id="ARBA00023134"/>
    </source>
</evidence>
<sequence length="328" mass="36736">MQDFKKLPTVLTAEELIDKIFRRAARVEGRNPKEKALNKLATISNVSRDYFGKIIGAHPSYENLPDFYREMVDVVVGIRQLKKSLAALKWADGMIQKVVSRAVREVKGGKNPSAVVKSAYGRVASIIEQIDDELRFLNDAKNRMREIPILQDLPTIVVAGYPNVGKSSLVARISTVKPEVASYPFTTKKINLGFAEFAGKRVQIIDTPGLLDRPLSKRNRIERRAVLALKHLADIILFVIDPTETCGYSLEKQLSLLEEIKGYFAKPTVEVYSKADMHDRRDRQAYSAVTGEGIDELIKEIEKMVKIHSQTSTVIAPSGQTSTQEQHS</sequence>
<dbReference type="InterPro" id="IPR010674">
    <property type="entry name" value="NOG1_Rossman_fold_dom"/>
</dbReference>
<evidence type="ECO:0000256" key="1">
    <source>
        <dbReference type="ARBA" id="ARBA00022741"/>
    </source>
</evidence>
<dbReference type="Proteomes" id="UP000028501">
    <property type="component" value="Chromosome"/>
</dbReference>
<dbReference type="KEGG" id="afg:AFULGI_00004320"/>
<accession>A0A075WB69</accession>
<dbReference type="InterPro" id="IPR027417">
    <property type="entry name" value="P-loop_NTPase"/>
</dbReference>
<evidence type="ECO:0000313" key="4">
    <source>
        <dbReference type="EMBL" id="AIG97246.1"/>
    </source>
</evidence>
<organism evidence="4 5">
    <name type="scientific">Archaeoglobus fulgidus DSM 8774</name>
    <dbReference type="NCBI Taxonomy" id="1344584"/>
    <lineage>
        <taxon>Archaea</taxon>
        <taxon>Methanobacteriati</taxon>
        <taxon>Methanobacteriota</taxon>
        <taxon>Archaeoglobi</taxon>
        <taxon>Archaeoglobales</taxon>
        <taxon>Archaeoglobaceae</taxon>
        <taxon>Archaeoglobus</taxon>
    </lineage>
</organism>
<dbReference type="AlphaFoldDB" id="A0A075WB69"/>
<dbReference type="Pfam" id="PF17835">
    <property type="entry name" value="NOG1_N"/>
    <property type="match status" value="1"/>
</dbReference>
<dbReference type="RefSeq" id="WP_048094955.1">
    <property type="nucleotide sequence ID" value="NZ_CP006577.1"/>
</dbReference>
<reference evidence="4 5" key="1">
    <citation type="submission" date="2013-07" db="EMBL/GenBank/DDBJ databases">
        <title>Genome of Archaeoglobus fulgidus.</title>
        <authorList>
            <person name="Fiebig A."/>
            <person name="Birkeland N.-K."/>
        </authorList>
    </citation>
    <scope>NUCLEOTIDE SEQUENCE [LARGE SCALE GENOMIC DNA]</scope>
    <source>
        <strain evidence="4 5">DSM 8774</strain>
    </source>
</reference>
<dbReference type="HOGENOM" id="CLU_011784_0_0_2"/>
<dbReference type="PRINTS" id="PR00326">
    <property type="entry name" value="GTP1OBG"/>
</dbReference>
<dbReference type="CDD" id="cd01897">
    <property type="entry name" value="NOG"/>
    <property type="match status" value="1"/>
</dbReference>
<dbReference type="Pfam" id="PF06858">
    <property type="entry name" value="NOG1"/>
    <property type="match status" value="1"/>
</dbReference>
<dbReference type="Gene3D" id="3.40.50.300">
    <property type="entry name" value="P-loop containing nucleotide triphosphate hydrolases"/>
    <property type="match status" value="1"/>
</dbReference>
<gene>
    <name evidence="4" type="ORF">AFULGI_00004320</name>
</gene>
<dbReference type="InterPro" id="IPR031167">
    <property type="entry name" value="G_OBG"/>
</dbReference>
<dbReference type="EMBL" id="CP006577">
    <property type="protein sequence ID" value="AIG97246.1"/>
    <property type="molecule type" value="Genomic_DNA"/>
</dbReference>
<dbReference type="InterPro" id="IPR005225">
    <property type="entry name" value="Small_GTP-bd"/>
</dbReference>
<dbReference type="PANTHER" id="PTHR45759">
    <property type="entry name" value="NUCLEOLAR GTP-BINDING PROTEIN 1"/>
    <property type="match status" value="1"/>
</dbReference>
<dbReference type="GeneID" id="24793965"/>